<name>A0A8W8L6G2_MAGGI</name>
<organism evidence="2 3">
    <name type="scientific">Magallana gigas</name>
    <name type="common">Pacific oyster</name>
    <name type="synonym">Crassostrea gigas</name>
    <dbReference type="NCBI Taxonomy" id="29159"/>
    <lineage>
        <taxon>Eukaryota</taxon>
        <taxon>Metazoa</taxon>
        <taxon>Spiralia</taxon>
        <taxon>Lophotrochozoa</taxon>
        <taxon>Mollusca</taxon>
        <taxon>Bivalvia</taxon>
        <taxon>Autobranchia</taxon>
        <taxon>Pteriomorphia</taxon>
        <taxon>Ostreida</taxon>
        <taxon>Ostreoidea</taxon>
        <taxon>Ostreidae</taxon>
        <taxon>Magallana</taxon>
    </lineage>
</organism>
<sequence>MCKRNLENAKVSSECCYGHTFNGSNCIVCADGFTGQNCIDTCDDTFYGRLCSFRCNCTKENCHHIYGCETDESRRFSISTNMVELSKLPEATTQYTDDFQFLYVNSRPDSPLTKMQSTVTKYFQQGITVDSASDTSVKNSTITHFTTSDNFSGNNNLFIVIGSLIAFFLCVLSIQACIKLRICRKRKTGRVTKQQQPFEYEETYEEINEVQETTFTNYNDKANSSQQTGKYYELKNVKRDSIMSYKNIDNTSKRQYIDGGMIEKSEELCSSLLGYDSNESCNAYLKPMNNTVETHKYFKVNDTNEKPEKLNEDCLVKTTDDVKLCPHNIEALYNINIDENGQSSRDLGDNTYLDVINEKNVEHNYSGEILKVHDEMSDNTYLDVIDESSDKDELARIKMV</sequence>
<dbReference type="Proteomes" id="UP000005408">
    <property type="component" value="Unassembled WGS sequence"/>
</dbReference>
<evidence type="ECO:0000313" key="2">
    <source>
        <dbReference type="EnsemblMetazoa" id="G26829.1:cds"/>
    </source>
</evidence>
<evidence type="ECO:0000256" key="1">
    <source>
        <dbReference type="SAM" id="Phobius"/>
    </source>
</evidence>
<dbReference type="EnsemblMetazoa" id="G26829.1">
    <property type="protein sequence ID" value="G26829.1:cds"/>
    <property type="gene ID" value="G26829"/>
</dbReference>
<feature type="transmembrane region" description="Helical" evidence="1">
    <location>
        <begin position="157"/>
        <end position="178"/>
    </location>
</feature>
<dbReference type="Gene3D" id="2.170.300.10">
    <property type="entry name" value="Tie2 ligand-binding domain superfamily"/>
    <property type="match status" value="1"/>
</dbReference>
<keyword evidence="1" id="KW-1133">Transmembrane helix</keyword>
<accession>A0A8W8L6G2</accession>
<protein>
    <recommendedName>
        <fullName evidence="4">MEGF10_11</fullName>
    </recommendedName>
</protein>
<evidence type="ECO:0008006" key="4">
    <source>
        <dbReference type="Google" id="ProtNLM"/>
    </source>
</evidence>
<reference evidence="2" key="1">
    <citation type="submission" date="2022-08" db="UniProtKB">
        <authorList>
            <consortium name="EnsemblMetazoa"/>
        </authorList>
    </citation>
    <scope>IDENTIFICATION</scope>
    <source>
        <strain evidence="2">05x7-T-G4-1.051#20</strain>
    </source>
</reference>
<keyword evidence="3" id="KW-1185">Reference proteome</keyword>
<evidence type="ECO:0000313" key="3">
    <source>
        <dbReference type="Proteomes" id="UP000005408"/>
    </source>
</evidence>
<keyword evidence="1" id="KW-0472">Membrane</keyword>
<dbReference type="AlphaFoldDB" id="A0A8W8L6G2"/>
<keyword evidence="1" id="KW-0812">Transmembrane</keyword>
<proteinExistence type="predicted"/>